<name>A0ACB8BNI5_9AGAM</name>
<accession>A0ACB8BNI5</accession>
<sequence length="66" mass="7946">MTAAPPRDRNARRRWRARERRRAARRDGSDSESEDNDAESFFEDTGCLDAFCFLECVRWWRHTHSE</sequence>
<comment type="caution">
    <text evidence="1">The sequence shown here is derived from an EMBL/GenBank/DDBJ whole genome shotgun (WGS) entry which is preliminary data.</text>
</comment>
<dbReference type="EMBL" id="MU266388">
    <property type="protein sequence ID" value="KAH7926123.1"/>
    <property type="molecule type" value="Genomic_DNA"/>
</dbReference>
<evidence type="ECO:0000313" key="2">
    <source>
        <dbReference type="Proteomes" id="UP000790709"/>
    </source>
</evidence>
<protein>
    <submittedName>
        <fullName evidence="1">Uncharacterized protein</fullName>
    </submittedName>
</protein>
<organism evidence="1 2">
    <name type="scientific">Leucogyrophana mollusca</name>
    <dbReference type="NCBI Taxonomy" id="85980"/>
    <lineage>
        <taxon>Eukaryota</taxon>
        <taxon>Fungi</taxon>
        <taxon>Dikarya</taxon>
        <taxon>Basidiomycota</taxon>
        <taxon>Agaricomycotina</taxon>
        <taxon>Agaricomycetes</taxon>
        <taxon>Agaricomycetidae</taxon>
        <taxon>Boletales</taxon>
        <taxon>Boletales incertae sedis</taxon>
        <taxon>Leucogyrophana</taxon>
    </lineage>
</organism>
<evidence type="ECO:0000313" key="1">
    <source>
        <dbReference type="EMBL" id="KAH7926123.1"/>
    </source>
</evidence>
<gene>
    <name evidence="1" type="ORF">BV22DRAFT_1033146</name>
</gene>
<keyword evidence="2" id="KW-1185">Reference proteome</keyword>
<dbReference type="Proteomes" id="UP000790709">
    <property type="component" value="Unassembled WGS sequence"/>
</dbReference>
<proteinExistence type="predicted"/>
<reference evidence="1" key="1">
    <citation type="journal article" date="2021" name="New Phytol.">
        <title>Evolutionary innovations through gain and loss of genes in the ectomycorrhizal Boletales.</title>
        <authorList>
            <person name="Wu G."/>
            <person name="Miyauchi S."/>
            <person name="Morin E."/>
            <person name="Kuo A."/>
            <person name="Drula E."/>
            <person name="Varga T."/>
            <person name="Kohler A."/>
            <person name="Feng B."/>
            <person name="Cao Y."/>
            <person name="Lipzen A."/>
            <person name="Daum C."/>
            <person name="Hundley H."/>
            <person name="Pangilinan J."/>
            <person name="Johnson J."/>
            <person name="Barry K."/>
            <person name="LaButti K."/>
            <person name="Ng V."/>
            <person name="Ahrendt S."/>
            <person name="Min B."/>
            <person name="Choi I.G."/>
            <person name="Park H."/>
            <person name="Plett J.M."/>
            <person name="Magnuson J."/>
            <person name="Spatafora J.W."/>
            <person name="Nagy L.G."/>
            <person name="Henrissat B."/>
            <person name="Grigoriev I.V."/>
            <person name="Yang Z.L."/>
            <person name="Xu J."/>
            <person name="Martin F.M."/>
        </authorList>
    </citation>
    <scope>NUCLEOTIDE SEQUENCE</scope>
    <source>
        <strain evidence="1">KUC20120723A-06</strain>
    </source>
</reference>